<comment type="subcellular location">
    <subcellularLocation>
        <location evidence="3">Membrane</location>
        <topology evidence="3">Peripheral membrane protein</topology>
    </subcellularLocation>
</comment>
<feature type="compositionally biased region" description="Polar residues" evidence="11">
    <location>
        <begin position="35"/>
        <end position="48"/>
    </location>
</feature>
<evidence type="ECO:0000313" key="14">
    <source>
        <dbReference type="Proteomes" id="UP001165065"/>
    </source>
</evidence>
<feature type="region of interest" description="Disordered" evidence="11">
    <location>
        <begin position="1"/>
        <end position="48"/>
    </location>
</feature>
<evidence type="ECO:0000256" key="11">
    <source>
        <dbReference type="SAM" id="MobiDB-lite"/>
    </source>
</evidence>
<evidence type="ECO:0000256" key="6">
    <source>
        <dbReference type="ARBA" id="ARBA00022723"/>
    </source>
</evidence>
<dbReference type="EC" id="3.1.3.16" evidence="5"/>
<feature type="compositionally biased region" description="Basic and acidic residues" evidence="11">
    <location>
        <begin position="118"/>
        <end position="136"/>
    </location>
</feature>
<dbReference type="EMBL" id="BRYA01000457">
    <property type="protein sequence ID" value="GMI49057.1"/>
    <property type="molecule type" value="Genomic_DNA"/>
</dbReference>
<comment type="similarity">
    <text evidence="4 10">Belongs to the PP2C family.</text>
</comment>
<dbReference type="Gene3D" id="1.10.150.50">
    <property type="entry name" value="Transcription Factor, Ets-1"/>
    <property type="match status" value="1"/>
</dbReference>
<dbReference type="SUPFAM" id="SSF47769">
    <property type="entry name" value="SAM/Pointed domain"/>
    <property type="match status" value="1"/>
</dbReference>
<dbReference type="Proteomes" id="UP001165065">
    <property type="component" value="Unassembled WGS sequence"/>
</dbReference>
<dbReference type="CDD" id="cd00143">
    <property type="entry name" value="PP2Cc"/>
    <property type="match status" value="1"/>
</dbReference>
<feature type="domain" description="PPM-type phosphatase" evidence="12">
    <location>
        <begin position="52"/>
        <end position="369"/>
    </location>
</feature>
<evidence type="ECO:0000256" key="4">
    <source>
        <dbReference type="ARBA" id="ARBA00006702"/>
    </source>
</evidence>
<keyword evidence="14" id="KW-1185">Reference proteome</keyword>
<evidence type="ECO:0000256" key="9">
    <source>
        <dbReference type="ARBA" id="ARBA00023211"/>
    </source>
</evidence>
<evidence type="ECO:0000313" key="13">
    <source>
        <dbReference type="EMBL" id="GMI49057.1"/>
    </source>
</evidence>
<dbReference type="GO" id="GO:0004722">
    <property type="term" value="F:protein serine/threonine phosphatase activity"/>
    <property type="evidence" value="ECO:0007669"/>
    <property type="project" value="UniProtKB-EC"/>
</dbReference>
<evidence type="ECO:0000256" key="7">
    <source>
        <dbReference type="ARBA" id="ARBA00022801"/>
    </source>
</evidence>
<reference evidence="14" key="1">
    <citation type="journal article" date="2023" name="Commun. Biol.">
        <title>Genome analysis of Parmales, the sister group of diatoms, reveals the evolutionary specialization of diatoms from phago-mixotrophs to photoautotrophs.</title>
        <authorList>
            <person name="Ban H."/>
            <person name="Sato S."/>
            <person name="Yoshikawa S."/>
            <person name="Yamada K."/>
            <person name="Nakamura Y."/>
            <person name="Ichinomiya M."/>
            <person name="Sato N."/>
            <person name="Blanc-Mathieu R."/>
            <person name="Endo H."/>
            <person name="Kuwata A."/>
            <person name="Ogata H."/>
        </authorList>
    </citation>
    <scope>NUCLEOTIDE SEQUENCE [LARGE SCALE GENOMIC DNA]</scope>
</reference>
<organism evidence="13 14">
    <name type="scientific">Triparma columacea</name>
    <dbReference type="NCBI Taxonomy" id="722753"/>
    <lineage>
        <taxon>Eukaryota</taxon>
        <taxon>Sar</taxon>
        <taxon>Stramenopiles</taxon>
        <taxon>Ochrophyta</taxon>
        <taxon>Bolidophyceae</taxon>
        <taxon>Parmales</taxon>
        <taxon>Triparmaceae</taxon>
        <taxon>Triparma</taxon>
    </lineage>
</organism>
<comment type="caution">
    <text evidence="13">The sequence shown here is derived from an EMBL/GenBank/DDBJ whole genome shotgun (WGS) entry which is preliminary data.</text>
</comment>
<proteinExistence type="inferred from homology"/>
<comment type="cofactor">
    <cofactor evidence="1">
        <name>Mn(2+)</name>
        <dbReference type="ChEBI" id="CHEBI:29035"/>
    </cofactor>
</comment>
<dbReference type="InterPro" id="IPR036457">
    <property type="entry name" value="PPM-type-like_dom_sf"/>
</dbReference>
<keyword evidence="8 10" id="KW-0904">Protein phosphatase</keyword>
<dbReference type="PANTHER" id="PTHR13832">
    <property type="entry name" value="PROTEIN PHOSPHATASE 2C"/>
    <property type="match status" value="1"/>
</dbReference>
<dbReference type="InterPro" id="IPR013761">
    <property type="entry name" value="SAM/pointed_sf"/>
</dbReference>
<dbReference type="GO" id="GO:0046872">
    <property type="term" value="F:metal ion binding"/>
    <property type="evidence" value="ECO:0007669"/>
    <property type="project" value="UniProtKB-KW"/>
</dbReference>
<evidence type="ECO:0000259" key="12">
    <source>
        <dbReference type="PROSITE" id="PS51746"/>
    </source>
</evidence>
<feature type="compositionally biased region" description="Low complexity" evidence="11">
    <location>
        <begin position="151"/>
        <end position="160"/>
    </location>
</feature>
<evidence type="ECO:0000256" key="1">
    <source>
        <dbReference type="ARBA" id="ARBA00001936"/>
    </source>
</evidence>
<gene>
    <name evidence="13" type="ORF">TrCOL_g4052</name>
</gene>
<dbReference type="PROSITE" id="PS51746">
    <property type="entry name" value="PPM_2"/>
    <property type="match status" value="1"/>
</dbReference>
<feature type="compositionally biased region" description="Gly residues" evidence="11">
    <location>
        <begin position="139"/>
        <end position="148"/>
    </location>
</feature>
<comment type="cofactor">
    <cofactor evidence="2">
        <name>Mg(2+)</name>
        <dbReference type="ChEBI" id="CHEBI:18420"/>
    </cofactor>
</comment>
<evidence type="ECO:0000256" key="2">
    <source>
        <dbReference type="ARBA" id="ARBA00001946"/>
    </source>
</evidence>
<dbReference type="SUPFAM" id="SSF81606">
    <property type="entry name" value="PP2C-like"/>
    <property type="match status" value="1"/>
</dbReference>
<feature type="compositionally biased region" description="Basic and acidic residues" evidence="11">
    <location>
        <begin position="11"/>
        <end position="25"/>
    </location>
</feature>
<evidence type="ECO:0000256" key="8">
    <source>
        <dbReference type="ARBA" id="ARBA00022912"/>
    </source>
</evidence>
<evidence type="ECO:0000256" key="5">
    <source>
        <dbReference type="ARBA" id="ARBA00013081"/>
    </source>
</evidence>
<evidence type="ECO:0000256" key="10">
    <source>
        <dbReference type="RuleBase" id="RU003465"/>
    </source>
</evidence>
<sequence>MEDAFVMETNVRGRDWTEEADESSKEPTPVIGSRRLSTQRRSTGGNNSKKIYDEVAEAMKQLNCSMKDNDLLLSIFDGHGGSLVSEYASRHLMKELLQIDYFKNYAANKVGLESLDETGEKTESGERSEKSEKSDVGGDCVGGEGGEGGDTEATNGETNGDLTAENQSISRALHEAYLNLDSKLCSSVANDPSPPRQKMYDTMGSTAVSAFITSETITVASLGDSRAILCRDYNAVSLTKDHKPSNPSETARVINAGGTVQRGRINGNLAVSRSLGDFFYKNDTSRKPEEQMVSPVPDVTVTDIRPGEDQFLIIACDGVWDVVTEQDACYLVSEMLGEGKDLEDVCKKFLDYCMLANSRDNMSVIICVFQAGWECEVGAYKKAPKLEEAMRVKDNLATVNSHVEKHAKANSVNKAASASRRASMQVFEGLKLDDGVIKISTRAATHCDEVLRLSKEVVLGWDEHGVVEHFLRLCELDGYGEHFVEEGVDGKLLMELTQDEMEDDLMMNGLDARFLKMATTFLDRIVSG</sequence>
<feature type="region of interest" description="Disordered" evidence="11">
    <location>
        <begin position="116"/>
        <end position="162"/>
    </location>
</feature>
<keyword evidence="9" id="KW-0464">Manganese</keyword>
<protein>
    <recommendedName>
        <fullName evidence="5">protein-serine/threonine phosphatase</fullName>
        <ecNumber evidence="5">3.1.3.16</ecNumber>
    </recommendedName>
</protein>
<keyword evidence="6" id="KW-0479">Metal-binding</keyword>
<dbReference type="InterPro" id="IPR015655">
    <property type="entry name" value="PP2C"/>
</dbReference>
<dbReference type="OrthoDB" id="10264738at2759"/>
<dbReference type="InterPro" id="IPR000222">
    <property type="entry name" value="PP2C_BS"/>
</dbReference>
<dbReference type="GO" id="GO:0016020">
    <property type="term" value="C:membrane"/>
    <property type="evidence" value="ECO:0007669"/>
    <property type="project" value="UniProtKB-SubCell"/>
</dbReference>
<dbReference type="SMART" id="SM00332">
    <property type="entry name" value="PP2Cc"/>
    <property type="match status" value="1"/>
</dbReference>
<evidence type="ECO:0000256" key="3">
    <source>
        <dbReference type="ARBA" id="ARBA00004170"/>
    </source>
</evidence>
<dbReference type="Gene3D" id="3.60.40.10">
    <property type="entry name" value="PPM-type phosphatase domain"/>
    <property type="match status" value="1"/>
</dbReference>
<dbReference type="Pfam" id="PF00481">
    <property type="entry name" value="PP2C"/>
    <property type="match status" value="1"/>
</dbReference>
<name>A0A9W7GNS4_9STRA</name>
<dbReference type="PANTHER" id="PTHR13832:SF565">
    <property type="entry name" value="AT28366P-RELATED"/>
    <property type="match status" value="1"/>
</dbReference>
<dbReference type="InterPro" id="IPR001932">
    <property type="entry name" value="PPM-type_phosphatase-like_dom"/>
</dbReference>
<dbReference type="AlphaFoldDB" id="A0A9W7GNS4"/>
<keyword evidence="7 10" id="KW-0378">Hydrolase</keyword>
<accession>A0A9W7GNS4</accession>
<dbReference type="PROSITE" id="PS01032">
    <property type="entry name" value="PPM_1"/>
    <property type="match status" value="1"/>
</dbReference>